<dbReference type="EMBL" id="GBXM01064047">
    <property type="protein sequence ID" value="JAH44530.1"/>
    <property type="molecule type" value="Transcribed_RNA"/>
</dbReference>
<evidence type="ECO:0000313" key="1">
    <source>
        <dbReference type="EMBL" id="JAH44530.1"/>
    </source>
</evidence>
<reference evidence="1" key="2">
    <citation type="journal article" date="2015" name="Fish Shellfish Immunol.">
        <title>Early steps in the European eel (Anguilla anguilla)-Vibrio vulnificus interaction in the gills: Role of the RtxA13 toxin.</title>
        <authorList>
            <person name="Callol A."/>
            <person name="Pajuelo D."/>
            <person name="Ebbesson L."/>
            <person name="Teles M."/>
            <person name="MacKenzie S."/>
            <person name="Amaro C."/>
        </authorList>
    </citation>
    <scope>NUCLEOTIDE SEQUENCE</scope>
</reference>
<name>A0A0E9SV56_ANGAN</name>
<reference evidence="1" key="1">
    <citation type="submission" date="2014-11" db="EMBL/GenBank/DDBJ databases">
        <authorList>
            <person name="Amaro Gonzalez C."/>
        </authorList>
    </citation>
    <scope>NUCLEOTIDE SEQUENCE</scope>
</reference>
<protein>
    <submittedName>
        <fullName evidence="1">Uncharacterized protein</fullName>
    </submittedName>
</protein>
<organism evidence="1">
    <name type="scientific">Anguilla anguilla</name>
    <name type="common">European freshwater eel</name>
    <name type="synonym">Muraena anguilla</name>
    <dbReference type="NCBI Taxonomy" id="7936"/>
    <lineage>
        <taxon>Eukaryota</taxon>
        <taxon>Metazoa</taxon>
        <taxon>Chordata</taxon>
        <taxon>Craniata</taxon>
        <taxon>Vertebrata</taxon>
        <taxon>Euteleostomi</taxon>
        <taxon>Actinopterygii</taxon>
        <taxon>Neopterygii</taxon>
        <taxon>Teleostei</taxon>
        <taxon>Anguilliformes</taxon>
        <taxon>Anguillidae</taxon>
        <taxon>Anguilla</taxon>
    </lineage>
</organism>
<sequence>MSYDTNQTILCTLHSVTGYQPINYFCTGF</sequence>
<dbReference type="AlphaFoldDB" id="A0A0E9SV56"/>
<proteinExistence type="predicted"/>
<accession>A0A0E9SV56</accession>